<dbReference type="Gene3D" id="3.40.50.300">
    <property type="entry name" value="P-loop containing nucleotide triphosphate hydrolases"/>
    <property type="match status" value="2"/>
</dbReference>
<protein>
    <submittedName>
        <fullName evidence="6">Helicase-related protein</fullName>
    </submittedName>
</protein>
<dbReference type="GO" id="GO:0004386">
    <property type="term" value="F:helicase activity"/>
    <property type="evidence" value="ECO:0007669"/>
    <property type="project" value="UniProtKB-KW"/>
</dbReference>
<accession>A0ABY7WSM7</accession>
<evidence type="ECO:0000256" key="2">
    <source>
        <dbReference type="ARBA" id="ARBA00022840"/>
    </source>
</evidence>
<keyword evidence="6" id="KW-0347">Helicase</keyword>
<proteinExistence type="predicted"/>
<keyword evidence="1" id="KW-0547">Nucleotide-binding</keyword>
<dbReference type="EMBL" id="CP117884">
    <property type="protein sequence ID" value="WDF81997.1"/>
    <property type="molecule type" value="Genomic_DNA"/>
</dbReference>
<dbReference type="InterPro" id="IPR027417">
    <property type="entry name" value="P-loop_NTPase"/>
</dbReference>
<evidence type="ECO:0000256" key="1">
    <source>
        <dbReference type="ARBA" id="ARBA00022741"/>
    </source>
</evidence>
<dbReference type="PROSITE" id="PS51192">
    <property type="entry name" value="HELICASE_ATP_BIND_1"/>
    <property type="match status" value="1"/>
</dbReference>
<dbReference type="InterPro" id="IPR014001">
    <property type="entry name" value="Helicase_ATP-bd"/>
</dbReference>
<dbReference type="PROSITE" id="PS51194">
    <property type="entry name" value="HELICASE_CTER"/>
    <property type="match status" value="1"/>
</dbReference>
<evidence type="ECO:0000259" key="5">
    <source>
        <dbReference type="PROSITE" id="PS51194"/>
    </source>
</evidence>
<evidence type="ECO:0000313" key="6">
    <source>
        <dbReference type="EMBL" id="WDF81997.1"/>
    </source>
</evidence>
<dbReference type="Proteomes" id="UP001220377">
    <property type="component" value="Chromosome"/>
</dbReference>
<feature type="domain" description="Helicase ATP-binding" evidence="4">
    <location>
        <begin position="115"/>
        <end position="264"/>
    </location>
</feature>
<reference evidence="6 7" key="1">
    <citation type="submission" date="2023-02" db="EMBL/GenBank/DDBJ databases">
        <title>Genome sequence of Lacticaseibacillus sp. KACC 23028.</title>
        <authorList>
            <person name="Kim S."/>
            <person name="Heo J."/>
            <person name="Kwon S.-W."/>
        </authorList>
    </citation>
    <scope>NUCLEOTIDE SEQUENCE [LARGE SCALE GENOMIC DNA]</scope>
    <source>
        <strain evidence="6 7">KACC 23028</strain>
    </source>
</reference>
<dbReference type="InterPro" id="IPR011545">
    <property type="entry name" value="DEAD/DEAH_box_helicase_dom"/>
</dbReference>
<dbReference type="RefSeq" id="WP_274259153.1">
    <property type="nucleotide sequence ID" value="NZ_CP117884.1"/>
</dbReference>
<keyword evidence="2" id="KW-0067">ATP-binding</keyword>
<dbReference type="SUPFAM" id="SSF52540">
    <property type="entry name" value="P-loop containing nucleoside triphosphate hydrolases"/>
    <property type="match status" value="1"/>
</dbReference>
<dbReference type="Pfam" id="PF00270">
    <property type="entry name" value="DEAD"/>
    <property type="match status" value="1"/>
</dbReference>
<keyword evidence="7" id="KW-1185">Reference proteome</keyword>
<dbReference type="SMART" id="SM00487">
    <property type="entry name" value="DEXDc"/>
    <property type="match status" value="1"/>
</dbReference>
<evidence type="ECO:0000256" key="3">
    <source>
        <dbReference type="ARBA" id="ARBA00023125"/>
    </source>
</evidence>
<feature type="domain" description="Helicase C-terminal" evidence="5">
    <location>
        <begin position="290"/>
        <end position="431"/>
    </location>
</feature>
<keyword evidence="3" id="KW-0238">DNA-binding</keyword>
<dbReference type="InterPro" id="IPR001650">
    <property type="entry name" value="Helicase_C-like"/>
</dbReference>
<organism evidence="6 7">
    <name type="scientific">Lacticaseibacillus pabuli</name>
    <dbReference type="NCBI Taxonomy" id="3025672"/>
    <lineage>
        <taxon>Bacteria</taxon>
        <taxon>Bacillati</taxon>
        <taxon>Bacillota</taxon>
        <taxon>Bacilli</taxon>
        <taxon>Lactobacillales</taxon>
        <taxon>Lactobacillaceae</taxon>
        <taxon>Lacticaseibacillus</taxon>
    </lineage>
</organism>
<dbReference type="Pfam" id="PF00271">
    <property type="entry name" value="Helicase_C"/>
    <property type="match status" value="1"/>
</dbReference>
<keyword evidence="6" id="KW-0378">Hydrolase</keyword>
<evidence type="ECO:0000259" key="4">
    <source>
        <dbReference type="PROSITE" id="PS51192"/>
    </source>
</evidence>
<dbReference type="PANTHER" id="PTHR30580">
    <property type="entry name" value="PRIMOSOMAL PROTEIN N"/>
    <property type="match status" value="1"/>
</dbReference>
<gene>
    <name evidence="6" type="ORF">PQ472_08690</name>
</gene>
<sequence length="431" mass="47300">MQSEVVMPAGQLLTKREALAAGVSANSLAQLTRVPAVTRQGSRGSCRRCGSRLTAMESELPDGRWYCPVCLTLGRMVSGDELYEFASQTYPHDQTVCTWTGSLTAAQERVAGELQASFAAGREHLLWAVTGAGKTEMLFPVLHKALNAGGRVAVVSPRVDVINELAPRIQAAFSQTPLAVRHGQTEPVPVQQLLLATVHQLLRFKATFDLIVVDEVDAFPYSADPMLERAVRRAGRGRIIFLTATPSQSLLRQTKRGKLQISYLPRRFHGHDLPVPQLRFVKGATLLNPQIRRLIVRVIQETNCSLIFVPGVAQLQPVARFVATLGVTVSTVHSAEPDRAERVLQLRRGELRVLVTTTILERGVTFAHCGVIVLQADAPLFGAAALAQMAGRAGRNRDFPDDPVYFVASRYTRAMAQACGQIRQMNRRRAE</sequence>
<name>A0ABY7WSM7_9LACO</name>
<dbReference type="SMART" id="SM00490">
    <property type="entry name" value="HELICc"/>
    <property type="match status" value="1"/>
</dbReference>
<evidence type="ECO:0000313" key="7">
    <source>
        <dbReference type="Proteomes" id="UP001220377"/>
    </source>
</evidence>
<dbReference type="PANTHER" id="PTHR30580:SF1">
    <property type="entry name" value="COMF OPERON PROTEIN 1"/>
    <property type="match status" value="1"/>
</dbReference>